<dbReference type="RefSeq" id="XP_008077782.1">
    <property type="nucleotide sequence ID" value="XM_008079591.1"/>
</dbReference>
<feature type="compositionally biased region" description="Basic and acidic residues" evidence="1">
    <location>
        <begin position="57"/>
        <end position="67"/>
    </location>
</feature>
<name>S3DAS8_GLAL2</name>
<feature type="region of interest" description="Disordered" evidence="1">
    <location>
        <begin position="43"/>
        <end position="67"/>
    </location>
</feature>
<accession>S3DAS8</accession>
<gene>
    <name evidence="2" type="ORF">GLAREA_10490</name>
</gene>
<proteinExistence type="predicted"/>
<keyword evidence="3" id="KW-1185">Reference proteome</keyword>
<dbReference type="HOGENOM" id="CLU_1806341_0_0_1"/>
<dbReference type="GeneID" id="19469536"/>
<evidence type="ECO:0000313" key="3">
    <source>
        <dbReference type="Proteomes" id="UP000016922"/>
    </source>
</evidence>
<dbReference type="KEGG" id="glz:GLAREA_10490"/>
<organism evidence="2 3">
    <name type="scientific">Glarea lozoyensis (strain ATCC 20868 / MF5171)</name>
    <dbReference type="NCBI Taxonomy" id="1116229"/>
    <lineage>
        <taxon>Eukaryota</taxon>
        <taxon>Fungi</taxon>
        <taxon>Dikarya</taxon>
        <taxon>Ascomycota</taxon>
        <taxon>Pezizomycotina</taxon>
        <taxon>Leotiomycetes</taxon>
        <taxon>Helotiales</taxon>
        <taxon>Helotiaceae</taxon>
        <taxon>Glarea</taxon>
    </lineage>
</organism>
<protein>
    <submittedName>
        <fullName evidence="2">Uncharacterized protein</fullName>
    </submittedName>
</protein>
<dbReference type="OrthoDB" id="5201563at2759"/>
<dbReference type="EMBL" id="KE145355">
    <property type="protein sequence ID" value="EPE34795.1"/>
    <property type="molecule type" value="Genomic_DNA"/>
</dbReference>
<evidence type="ECO:0000313" key="2">
    <source>
        <dbReference type="EMBL" id="EPE34795.1"/>
    </source>
</evidence>
<dbReference type="Proteomes" id="UP000016922">
    <property type="component" value="Unassembled WGS sequence"/>
</dbReference>
<reference evidence="2 3" key="1">
    <citation type="journal article" date="2013" name="BMC Genomics">
        <title>Genomics-driven discovery of the pneumocandin biosynthetic gene cluster in the fungus Glarea lozoyensis.</title>
        <authorList>
            <person name="Chen L."/>
            <person name="Yue Q."/>
            <person name="Zhang X."/>
            <person name="Xiang M."/>
            <person name="Wang C."/>
            <person name="Li S."/>
            <person name="Che Y."/>
            <person name="Ortiz-Lopez F.J."/>
            <person name="Bills G.F."/>
            <person name="Liu X."/>
            <person name="An Z."/>
        </authorList>
    </citation>
    <scope>NUCLEOTIDE SEQUENCE [LARGE SCALE GENOMIC DNA]</scope>
    <source>
        <strain evidence="3">ATCC 20868 / MF5171</strain>
    </source>
</reference>
<evidence type="ECO:0000256" key="1">
    <source>
        <dbReference type="SAM" id="MobiDB-lite"/>
    </source>
</evidence>
<dbReference type="AlphaFoldDB" id="S3DAS8"/>
<sequence>MSPTNTITQLGEALNDYTIHLTGHDATNHQMIEEDTLASNQRNWPTDYHRVPPHRPINRDLDPEERPRGSNTAEFIFISIMFTGVFTSAHSFGAGLEDRFVPIYSIMQLEGNGRHSELGKGRKGRRDLAYGTDLGLQTWDLMH</sequence>